<dbReference type="Pfam" id="PF06966">
    <property type="entry name" value="DUF1295"/>
    <property type="match status" value="1"/>
</dbReference>
<dbReference type="EMBL" id="AODH01000045">
    <property type="protein sequence ID" value="EUJ36716.1"/>
    <property type="molecule type" value="Genomic_DNA"/>
</dbReference>
<evidence type="ECO:0000256" key="1">
    <source>
        <dbReference type="SAM" id="Phobius"/>
    </source>
</evidence>
<evidence type="ECO:0000313" key="2">
    <source>
        <dbReference type="EMBL" id="EUJ36716.1"/>
    </source>
</evidence>
<sequence>MSLYLLVALALAGYFTLLFIIAQIIHNNAIVDLAWGPGFVLVAWMGYLVMPTKTVLATIVVSLVTLWGYACLPI</sequence>
<accession>W7CLH0</accession>
<organism evidence="2 3">
    <name type="scientific">Brochothrix campestris FSL F6-1037</name>
    <dbReference type="NCBI Taxonomy" id="1265861"/>
    <lineage>
        <taxon>Bacteria</taxon>
        <taxon>Bacillati</taxon>
        <taxon>Bacillota</taxon>
        <taxon>Bacilli</taxon>
        <taxon>Bacillales</taxon>
        <taxon>Listeriaceae</taxon>
        <taxon>Brochothrix</taxon>
    </lineage>
</organism>
<dbReference type="Proteomes" id="UP000019243">
    <property type="component" value="Unassembled WGS sequence"/>
</dbReference>
<dbReference type="STRING" id="1265861.BCAMP_10590"/>
<protein>
    <submittedName>
        <fullName evidence="2">Uncharacterized protein</fullName>
    </submittedName>
</protein>
<dbReference type="PATRIC" id="fig|1265861.3.peg.2082"/>
<keyword evidence="3" id="KW-1185">Reference proteome</keyword>
<name>W7CLH0_9LIST</name>
<dbReference type="AlphaFoldDB" id="W7CLH0"/>
<feature type="transmembrane region" description="Helical" evidence="1">
    <location>
        <begin position="6"/>
        <end position="22"/>
    </location>
</feature>
<keyword evidence="1" id="KW-0812">Transmembrane</keyword>
<gene>
    <name evidence="2" type="ORF">BCAMP_10590</name>
</gene>
<reference evidence="2 3" key="1">
    <citation type="submission" date="2012-12" db="EMBL/GenBank/DDBJ databases">
        <title>Novel taxa of Listeriaceae from agricultural environments in the United States.</title>
        <authorList>
            <person name="den Bakker H.C."/>
            <person name="Allred A."/>
            <person name="Warchocki S."/>
            <person name="Wright E.M."/>
            <person name="Burrell A."/>
            <person name="Nightingale K.K."/>
            <person name="Kephart D."/>
            <person name="Wiedmann M."/>
        </authorList>
    </citation>
    <scope>NUCLEOTIDE SEQUENCE [LARGE SCALE GENOMIC DNA]</scope>
    <source>
        <strain evidence="2 3">FSL F6-1037</strain>
    </source>
</reference>
<dbReference type="InterPro" id="IPR010721">
    <property type="entry name" value="UstE-like"/>
</dbReference>
<keyword evidence="1" id="KW-0472">Membrane</keyword>
<evidence type="ECO:0000313" key="3">
    <source>
        <dbReference type="Proteomes" id="UP000019243"/>
    </source>
</evidence>
<comment type="caution">
    <text evidence="2">The sequence shown here is derived from an EMBL/GenBank/DDBJ whole genome shotgun (WGS) entry which is preliminary data.</text>
</comment>
<keyword evidence="1" id="KW-1133">Transmembrane helix</keyword>
<proteinExistence type="predicted"/>